<dbReference type="PROSITE" id="PS51257">
    <property type="entry name" value="PROKAR_LIPOPROTEIN"/>
    <property type="match status" value="1"/>
</dbReference>
<proteinExistence type="inferred from homology"/>
<gene>
    <name evidence="4" type="primary">phnD_2</name>
    <name evidence="4" type="ORF">NCTC10485_02352</name>
</gene>
<evidence type="ECO:0000313" key="5">
    <source>
        <dbReference type="Proteomes" id="UP000282551"/>
    </source>
</evidence>
<dbReference type="SUPFAM" id="SSF53850">
    <property type="entry name" value="Periplasmic binding protein-like II"/>
    <property type="match status" value="1"/>
</dbReference>
<name>A0A3S4VI03_MYCCI</name>
<dbReference type="InterPro" id="IPR005770">
    <property type="entry name" value="PhnD"/>
</dbReference>
<evidence type="ECO:0000256" key="2">
    <source>
        <dbReference type="ARBA" id="ARBA00022729"/>
    </source>
</evidence>
<keyword evidence="5" id="KW-1185">Reference proteome</keyword>
<dbReference type="CDD" id="cd01071">
    <property type="entry name" value="PBP2_PhnD_like"/>
    <property type="match status" value="1"/>
</dbReference>
<dbReference type="PANTHER" id="PTHR35841:SF1">
    <property type="entry name" value="PHOSPHONATES-BINDING PERIPLASMIC PROTEIN"/>
    <property type="match status" value="1"/>
</dbReference>
<accession>A0A3S4VI03</accession>
<dbReference type="GO" id="GO:0055085">
    <property type="term" value="P:transmembrane transport"/>
    <property type="evidence" value="ECO:0007669"/>
    <property type="project" value="InterPro"/>
</dbReference>
<protein>
    <submittedName>
        <fullName evidence="4">Phosphonate ABC transporter periplasmic phosphonate-binding protein</fullName>
    </submittedName>
</protein>
<feature type="chain" id="PRO_5039034757" evidence="3">
    <location>
        <begin position="25"/>
        <end position="322"/>
    </location>
</feature>
<organism evidence="4 5">
    <name type="scientific">Mycolicibacterium chitae</name>
    <name type="common">Mycobacterium chitae</name>
    <dbReference type="NCBI Taxonomy" id="1792"/>
    <lineage>
        <taxon>Bacteria</taxon>
        <taxon>Bacillati</taxon>
        <taxon>Actinomycetota</taxon>
        <taxon>Actinomycetes</taxon>
        <taxon>Mycobacteriales</taxon>
        <taxon>Mycobacteriaceae</taxon>
        <taxon>Mycolicibacterium</taxon>
    </lineage>
</organism>
<dbReference type="Pfam" id="PF12974">
    <property type="entry name" value="Phosphonate-bd"/>
    <property type="match status" value="1"/>
</dbReference>
<feature type="signal peptide" evidence="3">
    <location>
        <begin position="1"/>
        <end position="24"/>
    </location>
</feature>
<dbReference type="Proteomes" id="UP000282551">
    <property type="component" value="Chromosome"/>
</dbReference>
<sequence>MSKLFLSRLGAPAALLATAALVLAGCGESADTARNGQDGTEAAADGDTLVLAAVPSEESTALRSQFDGLIALIEAETGKTVEFQQATDYAAVIEGQRANKIDLAMYGPFSYVIGRDGGIPLEPLGALVDEEGEEPGYYSIGWVRADSDITDIAGFADKTVCFVDVASTSGYLYPSAGLLEAGIDPKTGVTPVMAGGHDASMLSVASGQCDAGFAYEESLRMLVDSGQLQPEDVKEVWRSEMIAGSPIAMNTETVDAETQETLKRIFVDSANIPALVEAGHCADAESCGLPEDTQWGFAPVTDATYDGVRQVCEVTKADACNT</sequence>
<dbReference type="NCBIfam" id="TIGR01098">
    <property type="entry name" value="3A0109s03R"/>
    <property type="match status" value="1"/>
</dbReference>
<dbReference type="OrthoDB" id="9764656at2"/>
<reference evidence="4 5" key="1">
    <citation type="submission" date="2018-12" db="EMBL/GenBank/DDBJ databases">
        <authorList>
            <consortium name="Pathogen Informatics"/>
        </authorList>
    </citation>
    <scope>NUCLEOTIDE SEQUENCE [LARGE SCALE GENOMIC DNA]</scope>
    <source>
        <strain evidence="4 5">NCTC10485</strain>
    </source>
</reference>
<dbReference type="RefSeq" id="WP_126333905.1">
    <property type="nucleotide sequence ID" value="NZ_AP022604.1"/>
</dbReference>
<dbReference type="GO" id="GO:0043190">
    <property type="term" value="C:ATP-binding cassette (ABC) transporter complex"/>
    <property type="evidence" value="ECO:0007669"/>
    <property type="project" value="InterPro"/>
</dbReference>
<dbReference type="EMBL" id="LR134355">
    <property type="protein sequence ID" value="VEG48059.1"/>
    <property type="molecule type" value="Genomic_DNA"/>
</dbReference>
<evidence type="ECO:0000313" key="4">
    <source>
        <dbReference type="EMBL" id="VEG48059.1"/>
    </source>
</evidence>
<dbReference type="Gene3D" id="3.40.190.10">
    <property type="entry name" value="Periplasmic binding protein-like II"/>
    <property type="match status" value="2"/>
</dbReference>
<keyword evidence="2 3" id="KW-0732">Signal</keyword>
<dbReference type="AlphaFoldDB" id="A0A3S4VI03"/>
<dbReference type="PANTHER" id="PTHR35841">
    <property type="entry name" value="PHOSPHONATES-BINDING PERIPLASMIC PROTEIN"/>
    <property type="match status" value="1"/>
</dbReference>
<comment type="similarity">
    <text evidence="1">Belongs to the phosphate/phosphite/phosphonate binding protein family.</text>
</comment>
<evidence type="ECO:0000256" key="1">
    <source>
        <dbReference type="ARBA" id="ARBA00007162"/>
    </source>
</evidence>
<evidence type="ECO:0000256" key="3">
    <source>
        <dbReference type="SAM" id="SignalP"/>
    </source>
</evidence>